<name>A0A9R1WFF5_LACSA</name>
<evidence type="ECO:0000313" key="1">
    <source>
        <dbReference type="EMBL" id="KAJ0224240.1"/>
    </source>
</evidence>
<keyword evidence="2" id="KW-1185">Reference proteome</keyword>
<dbReference type="Proteomes" id="UP000235145">
    <property type="component" value="Unassembled WGS sequence"/>
</dbReference>
<organism evidence="1 2">
    <name type="scientific">Lactuca sativa</name>
    <name type="common">Garden lettuce</name>
    <dbReference type="NCBI Taxonomy" id="4236"/>
    <lineage>
        <taxon>Eukaryota</taxon>
        <taxon>Viridiplantae</taxon>
        <taxon>Streptophyta</taxon>
        <taxon>Embryophyta</taxon>
        <taxon>Tracheophyta</taxon>
        <taxon>Spermatophyta</taxon>
        <taxon>Magnoliopsida</taxon>
        <taxon>eudicotyledons</taxon>
        <taxon>Gunneridae</taxon>
        <taxon>Pentapetalae</taxon>
        <taxon>asterids</taxon>
        <taxon>campanulids</taxon>
        <taxon>Asterales</taxon>
        <taxon>Asteraceae</taxon>
        <taxon>Cichorioideae</taxon>
        <taxon>Cichorieae</taxon>
        <taxon>Lactucinae</taxon>
        <taxon>Lactuca</taxon>
    </lineage>
</organism>
<proteinExistence type="predicted"/>
<protein>
    <submittedName>
        <fullName evidence="1">Uncharacterized protein</fullName>
    </submittedName>
</protein>
<accession>A0A9R1WFF5</accession>
<evidence type="ECO:0000313" key="2">
    <source>
        <dbReference type="Proteomes" id="UP000235145"/>
    </source>
</evidence>
<dbReference type="EMBL" id="NBSK02000001">
    <property type="protein sequence ID" value="KAJ0224240.1"/>
    <property type="molecule type" value="Genomic_DNA"/>
</dbReference>
<sequence length="106" mass="12020">MFGMKEMEAGDHICITVTEPFYESVNKCGVSLVYDDGEEEGGEEDALGYYKSWNHIIVGDLSPFQTITGQYIVNNKRFSSRGNSLFPYHRKFVVDGPSFQGRCQFC</sequence>
<comment type="caution">
    <text evidence="1">The sequence shown here is derived from an EMBL/GenBank/DDBJ whole genome shotgun (WGS) entry which is preliminary data.</text>
</comment>
<reference evidence="1 2" key="1">
    <citation type="journal article" date="2017" name="Nat. Commun.">
        <title>Genome assembly with in vitro proximity ligation data and whole-genome triplication in lettuce.</title>
        <authorList>
            <person name="Reyes-Chin-Wo S."/>
            <person name="Wang Z."/>
            <person name="Yang X."/>
            <person name="Kozik A."/>
            <person name="Arikit S."/>
            <person name="Song C."/>
            <person name="Xia L."/>
            <person name="Froenicke L."/>
            <person name="Lavelle D.O."/>
            <person name="Truco M.J."/>
            <person name="Xia R."/>
            <person name="Zhu S."/>
            <person name="Xu C."/>
            <person name="Xu H."/>
            <person name="Xu X."/>
            <person name="Cox K."/>
            <person name="Korf I."/>
            <person name="Meyers B.C."/>
            <person name="Michelmore R.W."/>
        </authorList>
    </citation>
    <scope>NUCLEOTIDE SEQUENCE [LARGE SCALE GENOMIC DNA]</scope>
    <source>
        <strain evidence="2">cv. Salinas</strain>
        <tissue evidence="1">Seedlings</tissue>
    </source>
</reference>
<dbReference type="AlphaFoldDB" id="A0A9R1WFF5"/>
<gene>
    <name evidence="1" type="ORF">LSAT_V11C100039160</name>
</gene>